<dbReference type="GeneID" id="108808245"/>
<proteinExistence type="predicted"/>
<evidence type="ECO:0000256" key="1">
    <source>
        <dbReference type="SAM" id="MobiDB-lite"/>
    </source>
</evidence>
<feature type="region of interest" description="Disordered" evidence="1">
    <location>
        <begin position="42"/>
        <end position="61"/>
    </location>
</feature>
<protein>
    <submittedName>
        <fullName evidence="4">Glutathione S-transferase T3-like</fullName>
    </submittedName>
</protein>
<reference evidence="4" key="2">
    <citation type="submission" date="2025-08" db="UniProtKB">
        <authorList>
            <consortium name="RefSeq"/>
        </authorList>
    </citation>
    <scope>IDENTIFICATION</scope>
    <source>
        <tissue evidence="4">Leaf</tissue>
    </source>
</reference>
<evidence type="ECO:0000259" key="2">
    <source>
        <dbReference type="Pfam" id="PF14303"/>
    </source>
</evidence>
<dbReference type="OrthoDB" id="908940at2759"/>
<dbReference type="KEGG" id="rsz:108808245"/>
<feature type="compositionally biased region" description="Low complexity" evidence="1">
    <location>
        <begin position="207"/>
        <end position="216"/>
    </location>
</feature>
<dbReference type="Proteomes" id="UP000504610">
    <property type="component" value="Chromosome 6"/>
</dbReference>
<reference evidence="3" key="1">
    <citation type="journal article" date="2019" name="Database">
        <title>The radish genome database (RadishGD): an integrated information resource for radish genomics.</title>
        <authorList>
            <person name="Yu H.J."/>
            <person name="Baek S."/>
            <person name="Lee Y.J."/>
            <person name="Cho A."/>
            <person name="Mun J.H."/>
        </authorList>
    </citation>
    <scope>NUCLEOTIDE SEQUENCE [LARGE SCALE GENOMIC DNA]</scope>
    <source>
        <strain evidence="3">cv. WK10039</strain>
    </source>
</reference>
<dbReference type="InterPro" id="IPR029466">
    <property type="entry name" value="NAM-associated_C"/>
</dbReference>
<gene>
    <name evidence="4" type="primary">LOC108808245</name>
</gene>
<evidence type="ECO:0000313" key="4">
    <source>
        <dbReference type="RefSeq" id="XP_018435921.1"/>
    </source>
</evidence>
<feature type="domain" description="No apical meristem-associated C-terminal" evidence="2">
    <location>
        <begin position="175"/>
        <end position="254"/>
    </location>
</feature>
<keyword evidence="3" id="KW-1185">Reference proteome</keyword>
<feature type="region of interest" description="Disordered" evidence="1">
    <location>
        <begin position="195"/>
        <end position="236"/>
    </location>
</feature>
<dbReference type="PANTHER" id="PTHR45023:SF4">
    <property type="entry name" value="GLYCINE-RICH PROTEIN-RELATED"/>
    <property type="match status" value="1"/>
</dbReference>
<accession>A0A6J0JLP1</accession>
<sequence length="307" mass="34717">MDPNYHHAQSSSYVGLLNSQDGSAFNENFPYESFHSSVNFGDSEPIPAFSSQQTQDAPPETPVARAVRRKWNPTDDEVLISGWLNTSKDPIVSNDQKAGSFWNRVAAYYASSPHGREDGEREWVHCKKRWHRINDEINKFCGAYAAAERQQRSGESDTDVLKKAHDIFHSDHGHKFTLEHAWCMLKYEQKWMSLNTPKPGSKRKNTETSTQSSTTEGFVEPESTPQGLVEPERRPEGIKAAKAKRNTLKGKFVAEYAAVWDMKKVDLEKKETLSKLGILDSLIALAKVQPLTEAEEAVKNKLLAQYF</sequence>
<evidence type="ECO:0000313" key="3">
    <source>
        <dbReference type="Proteomes" id="UP000504610"/>
    </source>
</evidence>
<dbReference type="AlphaFoldDB" id="A0A6J0JLP1"/>
<dbReference type="PANTHER" id="PTHR45023">
    <property type="match status" value="1"/>
</dbReference>
<dbReference type="RefSeq" id="XP_018435921.1">
    <property type="nucleotide sequence ID" value="XM_018580419.1"/>
</dbReference>
<organism evidence="3 4">
    <name type="scientific">Raphanus sativus</name>
    <name type="common">Radish</name>
    <name type="synonym">Raphanus raphanistrum var. sativus</name>
    <dbReference type="NCBI Taxonomy" id="3726"/>
    <lineage>
        <taxon>Eukaryota</taxon>
        <taxon>Viridiplantae</taxon>
        <taxon>Streptophyta</taxon>
        <taxon>Embryophyta</taxon>
        <taxon>Tracheophyta</taxon>
        <taxon>Spermatophyta</taxon>
        <taxon>Magnoliopsida</taxon>
        <taxon>eudicotyledons</taxon>
        <taxon>Gunneridae</taxon>
        <taxon>Pentapetalae</taxon>
        <taxon>rosids</taxon>
        <taxon>malvids</taxon>
        <taxon>Brassicales</taxon>
        <taxon>Brassicaceae</taxon>
        <taxon>Brassiceae</taxon>
        <taxon>Raphanus</taxon>
    </lineage>
</organism>
<dbReference type="Pfam" id="PF14303">
    <property type="entry name" value="NAM-associated"/>
    <property type="match status" value="1"/>
</dbReference>
<name>A0A6J0JLP1_RAPSA</name>